<gene>
    <name evidence="1" type="ORF">AVEN_274369_1</name>
</gene>
<dbReference type="Proteomes" id="UP000499080">
    <property type="component" value="Unassembled WGS sequence"/>
</dbReference>
<proteinExistence type="predicted"/>
<keyword evidence="2" id="KW-1185">Reference proteome</keyword>
<comment type="caution">
    <text evidence="1">The sequence shown here is derived from an EMBL/GenBank/DDBJ whole genome shotgun (WGS) entry which is preliminary data.</text>
</comment>
<sequence>MENLNNPAAATINWALWPSHSNRYYERLMRRPLRQKYDPLFAGPRSGFAQRFPCDVTPRQDDYKYTTVRVNWERLWSANASEDFGVSSAVQAGKPIAKKACLKGFGNLVFSKGKGLSQRFPSQGLNLSAR</sequence>
<name>A0A4Y2MKC2_ARAVE</name>
<dbReference type="EMBL" id="BGPR01007474">
    <property type="protein sequence ID" value="GBN27113.1"/>
    <property type="molecule type" value="Genomic_DNA"/>
</dbReference>
<evidence type="ECO:0000313" key="2">
    <source>
        <dbReference type="Proteomes" id="UP000499080"/>
    </source>
</evidence>
<dbReference type="AlphaFoldDB" id="A0A4Y2MKC2"/>
<protein>
    <submittedName>
        <fullName evidence="1">Uncharacterized protein</fullName>
    </submittedName>
</protein>
<evidence type="ECO:0000313" key="1">
    <source>
        <dbReference type="EMBL" id="GBN27113.1"/>
    </source>
</evidence>
<organism evidence="1 2">
    <name type="scientific">Araneus ventricosus</name>
    <name type="common">Orbweaver spider</name>
    <name type="synonym">Epeira ventricosa</name>
    <dbReference type="NCBI Taxonomy" id="182803"/>
    <lineage>
        <taxon>Eukaryota</taxon>
        <taxon>Metazoa</taxon>
        <taxon>Ecdysozoa</taxon>
        <taxon>Arthropoda</taxon>
        <taxon>Chelicerata</taxon>
        <taxon>Arachnida</taxon>
        <taxon>Araneae</taxon>
        <taxon>Araneomorphae</taxon>
        <taxon>Entelegynae</taxon>
        <taxon>Araneoidea</taxon>
        <taxon>Araneidae</taxon>
        <taxon>Araneus</taxon>
    </lineage>
</organism>
<accession>A0A4Y2MKC2</accession>
<reference evidence="1 2" key="1">
    <citation type="journal article" date="2019" name="Sci. Rep.">
        <title>Orb-weaving spider Araneus ventricosus genome elucidates the spidroin gene catalogue.</title>
        <authorList>
            <person name="Kono N."/>
            <person name="Nakamura H."/>
            <person name="Ohtoshi R."/>
            <person name="Moran D.A.P."/>
            <person name="Shinohara A."/>
            <person name="Yoshida Y."/>
            <person name="Fujiwara M."/>
            <person name="Mori M."/>
            <person name="Tomita M."/>
            <person name="Arakawa K."/>
        </authorList>
    </citation>
    <scope>NUCLEOTIDE SEQUENCE [LARGE SCALE GENOMIC DNA]</scope>
</reference>